<organism evidence="12 13">
    <name type="scientific">Plesiocystis pacifica SIR-1</name>
    <dbReference type="NCBI Taxonomy" id="391625"/>
    <lineage>
        <taxon>Bacteria</taxon>
        <taxon>Pseudomonadati</taxon>
        <taxon>Myxococcota</taxon>
        <taxon>Polyangia</taxon>
        <taxon>Nannocystales</taxon>
        <taxon>Nannocystaceae</taxon>
        <taxon>Plesiocystis</taxon>
    </lineage>
</organism>
<reference evidence="12 13" key="1">
    <citation type="submission" date="2007-06" db="EMBL/GenBank/DDBJ databases">
        <authorList>
            <person name="Shimkets L."/>
            <person name="Ferriera S."/>
            <person name="Johnson J."/>
            <person name="Kravitz S."/>
            <person name="Beeson K."/>
            <person name="Sutton G."/>
            <person name="Rogers Y.-H."/>
            <person name="Friedman R."/>
            <person name="Frazier M."/>
            <person name="Venter J.C."/>
        </authorList>
    </citation>
    <scope>NUCLEOTIDE SEQUENCE [LARGE SCALE GENOMIC DNA]</scope>
    <source>
        <strain evidence="12 13">SIR-1</strain>
    </source>
</reference>
<name>A6GCI8_9BACT</name>
<evidence type="ECO:0000256" key="7">
    <source>
        <dbReference type="ARBA" id="ARBA00022980"/>
    </source>
</evidence>
<dbReference type="FunFam" id="3.40.50.790:FF:000001">
    <property type="entry name" value="50S ribosomal protein L1"/>
    <property type="match status" value="1"/>
</dbReference>
<dbReference type="eggNOG" id="COG0081">
    <property type="taxonomic scope" value="Bacteria"/>
</dbReference>
<protein>
    <recommendedName>
        <fullName evidence="9 10">Large ribosomal subunit protein uL1</fullName>
    </recommendedName>
</protein>
<evidence type="ECO:0000256" key="3">
    <source>
        <dbReference type="ARBA" id="ARBA00022555"/>
    </source>
</evidence>
<dbReference type="InterPro" id="IPR005878">
    <property type="entry name" value="Ribosom_uL1_bac-type"/>
</dbReference>
<evidence type="ECO:0000313" key="12">
    <source>
        <dbReference type="EMBL" id="EDM76445.1"/>
    </source>
</evidence>
<dbReference type="PANTHER" id="PTHR36427">
    <property type="entry name" value="54S RIBOSOMAL PROTEIN L1, MITOCHONDRIAL"/>
    <property type="match status" value="1"/>
</dbReference>
<comment type="function">
    <text evidence="10">Binds directly to 23S rRNA. The L1 stalk is quite mobile in the ribosome, and is involved in E site tRNA release.</text>
</comment>
<dbReference type="RefSeq" id="WP_006974429.1">
    <property type="nucleotide sequence ID" value="NZ_ABCS01000065.1"/>
</dbReference>
<dbReference type="AlphaFoldDB" id="A6GCI8"/>
<dbReference type="InterPro" id="IPR023673">
    <property type="entry name" value="Ribosomal_uL1_CS"/>
</dbReference>
<sequence>MDPGEHTNMGKKYKEARSKIDRDKRYGLVEACELVKVVAPAKFDETVECAARLGVNPRHADQMIRSSVSLPHGTGKSVRVLVFAKGDRVNQAKDAGADFVGSDDIVAKIQEGWLDFDVAIATPDMMGLVGRLGRILGPRNLMPNPKVGTVTMDVKKAVTERKAGRIEFRTERTGIIHAPIGKVSFEAVKLQENLETFLRTLQRLKPATAKGKYFKSVSLSSTMGPGIRLDTNEVQSMVTAE</sequence>
<keyword evidence="7 10" id="KW-0689">Ribosomal protein</keyword>
<keyword evidence="5 10" id="KW-0810">Translation regulation</keyword>
<evidence type="ECO:0000256" key="8">
    <source>
        <dbReference type="ARBA" id="ARBA00023274"/>
    </source>
</evidence>
<dbReference type="STRING" id="391625.PPSIR1_23969"/>
<gene>
    <name evidence="10 12" type="primary">rplA</name>
    <name evidence="12" type="ORF">PPSIR1_23969</name>
</gene>
<evidence type="ECO:0000256" key="10">
    <source>
        <dbReference type="HAMAP-Rule" id="MF_01318"/>
    </source>
</evidence>
<evidence type="ECO:0000256" key="5">
    <source>
        <dbReference type="ARBA" id="ARBA00022845"/>
    </source>
</evidence>
<dbReference type="InterPro" id="IPR016095">
    <property type="entry name" value="Ribosomal_uL1_3-a/b-sand"/>
</dbReference>
<comment type="similarity">
    <text evidence="1 10 11">Belongs to the universal ribosomal protein uL1 family.</text>
</comment>
<keyword evidence="8 10" id="KW-0687">Ribonucleoprotein</keyword>
<dbReference type="SUPFAM" id="SSF56808">
    <property type="entry name" value="Ribosomal protein L1"/>
    <property type="match status" value="1"/>
</dbReference>
<keyword evidence="3 10" id="KW-0820">tRNA-binding</keyword>
<dbReference type="GO" id="GO:0000049">
    <property type="term" value="F:tRNA binding"/>
    <property type="evidence" value="ECO:0007669"/>
    <property type="project" value="UniProtKB-KW"/>
</dbReference>
<dbReference type="InterPro" id="IPR023674">
    <property type="entry name" value="Ribosomal_uL1-like"/>
</dbReference>
<proteinExistence type="inferred from homology"/>
<evidence type="ECO:0000256" key="1">
    <source>
        <dbReference type="ARBA" id="ARBA00010531"/>
    </source>
</evidence>
<evidence type="ECO:0000256" key="4">
    <source>
        <dbReference type="ARBA" id="ARBA00022730"/>
    </source>
</evidence>
<keyword evidence="13" id="KW-1185">Reference proteome</keyword>
<dbReference type="GO" id="GO:0003735">
    <property type="term" value="F:structural constituent of ribosome"/>
    <property type="evidence" value="ECO:0007669"/>
    <property type="project" value="InterPro"/>
</dbReference>
<comment type="subunit">
    <text evidence="10">Part of the 50S ribosomal subunit.</text>
</comment>
<evidence type="ECO:0000256" key="11">
    <source>
        <dbReference type="RuleBase" id="RU000659"/>
    </source>
</evidence>
<dbReference type="Gene3D" id="3.30.190.20">
    <property type="match status" value="1"/>
</dbReference>
<dbReference type="PIRSF" id="PIRSF002155">
    <property type="entry name" value="Ribosomal_L1"/>
    <property type="match status" value="1"/>
</dbReference>
<evidence type="ECO:0000256" key="9">
    <source>
        <dbReference type="ARBA" id="ARBA00035241"/>
    </source>
</evidence>
<dbReference type="Proteomes" id="UP000005801">
    <property type="component" value="Unassembled WGS sequence"/>
</dbReference>
<dbReference type="GO" id="GO:0006412">
    <property type="term" value="P:translation"/>
    <property type="evidence" value="ECO:0007669"/>
    <property type="project" value="UniProtKB-UniRule"/>
</dbReference>
<keyword evidence="2 10" id="KW-0678">Repressor</keyword>
<dbReference type="InterPro" id="IPR028364">
    <property type="entry name" value="Ribosomal_uL1/biogenesis"/>
</dbReference>
<dbReference type="GO" id="GO:0006417">
    <property type="term" value="P:regulation of translation"/>
    <property type="evidence" value="ECO:0007669"/>
    <property type="project" value="UniProtKB-KW"/>
</dbReference>
<comment type="caution">
    <text evidence="12">The sequence shown here is derived from an EMBL/GenBank/DDBJ whole genome shotgun (WGS) entry which is preliminary data.</text>
</comment>
<dbReference type="Gene3D" id="3.40.50.790">
    <property type="match status" value="1"/>
</dbReference>
<evidence type="ECO:0000256" key="6">
    <source>
        <dbReference type="ARBA" id="ARBA00022884"/>
    </source>
</evidence>
<dbReference type="PROSITE" id="PS01199">
    <property type="entry name" value="RIBOSOMAL_L1"/>
    <property type="match status" value="1"/>
</dbReference>
<evidence type="ECO:0000256" key="2">
    <source>
        <dbReference type="ARBA" id="ARBA00022491"/>
    </source>
</evidence>
<dbReference type="PANTHER" id="PTHR36427:SF3">
    <property type="entry name" value="LARGE RIBOSOMAL SUBUNIT PROTEIN UL1M"/>
    <property type="match status" value="1"/>
</dbReference>
<dbReference type="CDD" id="cd00403">
    <property type="entry name" value="Ribosomal_L1"/>
    <property type="match status" value="1"/>
</dbReference>
<keyword evidence="4 10" id="KW-0699">rRNA-binding</keyword>
<dbReference type="HAMAP" id="MF_01318_B">
    <property type="entry name" value="Ribosomal_uL1_B"/>
    <property type="match status" value="1"/>
</dbReference>
<dbReference type="EMBL" id="ABCS01000065">
    <property type="protein sequence ID" value="EDM76445.1"/>
    <property type="molecule type" value="Genomic_DNA"/>
</dbReference>
<evidence type="ECO:0000313" key="13">
    <source>
        <dbReference type="Proteomes" id="UP000005801"/>
    </source>
</evidence>
<keyword evidence="6 10" id="KW-0694">RNA-binding</keyword>
<dbReference type="Pfam" id="PF00687">
    <property type="entry name" value="Ribosomal_L1"/>
    <property type="match status" value="1"/>
</dbReference>
<comment type="function">
    <text evidence="10">Protein L1 is also a translational repressor protein, it controls the translation of the L11 operon by binding to its mRNA.</text>
</comment>
<dbReference type="NCBIfam" id="TIGR01169">
    <property type="entry name" value="rplA_bact"/>
    <property type="match status" value="1"/>
</dbReference>
<dbReference type="GO" id="GO:0015934">
    <property type="term" value="C:large ribosomal subunit"/>
    <property type="evidence" value="ECO:0007669"/>
    <property type="project" value="InterPro"/>
</dbReference>
<dbReference type="GO" id="GO:0019843">
    <property type="term" value="F:rRNA binding"/>
    <property type="evidence" value="ECO:0007669"/>
    <property type="project" value="UniProtKB-UniRule"/>
</dbReference>
<accession>A6GCI8</accession>
<dbReference type="InterPro" id="IPR002143">
    <property type="entry name" value="Ribosomal_uL1"/>
</dbReference>